<evidence type="ECO:0000256" key="12">
    <source>
        <dbReference type="ARBA" id="ARBA00033708"/>
    </source>
</evidence>
<dbReference type="GO" id="GO:0005886">
    <property type="term" value="C:plasma membrane"/>
    <property type="evidence" value="ECO:0007669"/>
    <property type="project" value="UniProtKB-SubCell"/>
</dbReference>
<keyword evidence="10 14" id="KW-0472">Membrane</keyword>
<feature type="transmembrane region" description="Helical" evidence="14">
    <location>
        <begin position="162"/>
        <end position="182"/>
    </location>
</feature>
<dbReference type="PROSITE" id="PS50283">
    <property type="entry name" value="NA_SOLUT_SYMP_3"/>
    <property type="match status" value="1"/>
</dbReference>
<feature type="transmembrane region" description="Helical" evidence="14">
    <location>
        <begin position="389"/>
        <end position="409"/>
    </location>
</feature>
<keyword evidence="3" id="KW-0813">Transport</keyword>
<keyword evidence="11" id="KW-0739">Sodium transport</keyword>
<evidence type="ECO:0000313" key="16">
    <source>
        <dbReference type="Proteomes" id="UP000008206"/>
    </source>
</evidence>
<dbReference type="eggNOG" id="COG0591">
    <property type="taxonomic scope" value="Bacteria"/>
</dbReference>
<feature type="transmembrane region" description="Helical" evidence="14">
    <location>
        <begin position="288"/>
        <end position="316"/>
    </location>
</feature>
<feature type="transmembrane region" description="Helical" evidence="14">
    <location>
        <begin position="248"/>
        <end position="276"/>
    </location>
</feature>
<feature type="transmembrane region" description="Helical" evidence="14">
    <location>
        <begin position="43"/>
        <end position="69"/>
    </location>
</feature>
<comment type="similarity">
    <text evidence="2 13">Belongs to the sodium:solute symporter (SSF) (TC 2.A.21) family.</text>
</comment>
<evidence type="ECO:0000256" key="5">
    <source>
        <dbReference type="ARBA" id="ARBA00022692"/>
    </source>
</evidence>
<reference evidence="16" key="1">
    <citation type="journal article" date="2011" name="MBio">
        <title>Novel metabolic attributes of the genus Cyanothece, comprising a group of unicellular nitrogen-fixing Cyanobacteria.</title>
        <authorList>
            <person name="Bandyopadhyay A."/>
            <person name="Elvitigala T."/>
            <person name="Welsh E."/>
            <person name="Stockel J."/>
            <person name="Liberton M."/>
            <person name="Min H."/>
            <person name="Sherman L.A."/>
            <person name="Pakrasi H.B."/>
        </authorList>
    </citation>
    <scope>NUCLEOTIDE SEQUENCE [LARGE SCALE GENOMIC DNA]</scope>
    <source>
        <strain evidence="16">PCC 7822</strain>
    </source>
</reference>
<organism evidence="15 16">
    <name type="scientific">Gloeothece verrucosa (strain PCC 7822)</name>
    <name type="common">Cyanothece sp. (strain PCC 7822)</name>
    <dbReference type="NCBI Taxonomy" id="497965"/>
    <lineage>
        <taxon>Bacteria</taxon>
        <taxon>Bacillati</taxon>
        <taxon>Cyanobacteriota</taxon>
        <taxon>Cyanophyceae</taxon>
        <taxon>Oscillatoriophycideae</taxon>
        <taxon>Chroococcales</taxon>
        <taxon>Aphanothecaceae</taxon>
        <taxon>Gloeothece</taxon>
        <taxon>Gloeothece verrucosa</taxon>
    </lineage>
</organism>
<feature type="transmembrane region" description="Helical" evidence="14">
    <location>
        <begin position="75"/>
        <end position="94"/>
    </location>
</feature>
<evidence type="ECO:0000256" key="6">
    <source>
        <dbReference type="ARBA" id="ARBA00022847"/>
    </source>
</evidence>
<evidence type="ECO:0000256" key="9">
    <source>
        <dbReference type="ARBA" id="ARBA00023065"/>
    </source>
</evidence>
<proteinExistence type="inferred from homology"/>
<keyword evidence="16" id="KW-1185">Reference proteome</keyword>
<dbReference type="GO" id="GO:0015824">
    <property type="term" value="P:proline transport"/>
    <property type="evidence" value="ECO:0007669"/>
    <property type="project" value="TreeGrafter"/>
</dbReference>
<feature type="transmembrane region" description="Helical" evidence="14">
    <location>
        <begin position="415"/>
        <end position="433"/>
    </location>
</feature>
<dbReference type="PANTHER" id="PTHR48086:SF3">
    <property type="entry name" value="SODIUM_PROLINE SYMPORTER"/>
    <property type="match status" value="1"/>
</dbReference>
<keyword evidence="6" id="KW-0769">Symport</keyword>
<dbReference type="Gene3D" id="1.20.1730.10">
    <property type="entry name" value="Sodium/glucose cotransporter"/>
    <property type="match status" value="1"/>
</dbReference>
<dbReference type="GO" id="GO:0015193">
    <property type="term" value="F:L-proline transmembrane transporter activity"/>
    <property type="evidence" value="ECO:0007669"/>
    <property type="project" value="TreeGrafter"/>
</dbReference>
<evidence type="ECO:0000256" key="3">
    <source>
        <dbReference type="ARBA" id="ARBA00022448"/>
    </source>
</evidence>
<dbReference type="Pfam" id="PF00474">
    <property type="entry name" value="SSF"/>
    <property type="match status" value="1"/>
</dbReference>
<comment type="subcellular location">
    <subcellularLocation>
        <location evidence="1">Cell membrane</location>
        <topology evidence="1">Multi-pass membrane protein</topology>
    </subcellularLocation>
</comment>
<keyword evidence="7 14" id="KW-1133">Transmembrane helix</keyword>
<dbReference type="HOGENOM" id="CLU_019510_1_0_3"/>
<evidence type="ECO:0000256" key="7">
    <source>
        <dbReference type="ARBA" id="ARBA00022989"/>
    </source>
</evidence>
<dbReference type="InterPro" id="IPR038377">
    <property type="entry name" value="Na/Glc_symporter_sf"/>
</dbReference>
<evidence type="ECO:0000256" key="14">
    <source>
        <dbReference type="SAM" id="Phobius"/>
    </source>
</evidence>
<dbReference type="GO" id="GO:0005298">
    <property type="term" value="F:proline:sodium symporter activity"/>
    <property type="evidence" value="ECO:0007669"/>
    <property type="project" value="TreeGrafter"/>
</dbReference>
<evidence type="ECO:0000256" key="8">
    <source>
        <dbReference type="ARBA" id="ARBA00023053"/>
    </source>
</evidence>
<sequence length="607" mass="67625">MHIIDYLIVALYLIFVIVLGIIFERKAAKGLDAYFLGDRSIPWWALGASGMAGNVDMAGTMVISALIYALGTKGFFIEIRGGIVLIMAFLMTFTGKWNRRAIVMTEAEWMKFRFGQGTQGKVARLLSAIANLLFSVGAMSYFSVAGGKFLGQFLGMDDRLASILLILLALSYTVVSGFYGVVWTDVFQGFLILVAVIYVSIVALQTVNLPESFSVSIAGTQTLKTWNLQEWSSIVPSWKVDLPGDYSIFNLFGGVVFFYMVKTIIEGCSGSGGYIVQRFLAAKTDRDAGLLSLFWILLLAFRWPLVTAFAVLGIHYGVTQKMITDPELILPVVIEHYVPVGFKGLLIAAFLAAAMSTFSSIINASAAYWTNDIYQAYLRPQARERELVFQSRLSSALIVIIGLLLSFNATNINQIWGWLTTGLGVGLAVPLLLRWYWWRFNGYGFAIGTAAGMIAAILTQLVILPIYNYPQYQEYLLFLVPSICSLAGCIMGTLLTSPTEPDVLQNFYNITRPFGIWGEFSKTLKPNTQAKIKAENLRDIWGTCLAVPWQLTLFLMGIMLIMKQWDNLKVLSLTFLLLSIGLYFTWFRYLSKEVKVESLQTVNSDEL</sequence>
<evidence type="ECO:0000256" key="1">
    <source>
        <dbReference type="ARBA" id="ARBA00004651"/>
    </source>
</evidence>
<evidence type="ECO:0000256" key="11">
    <source>
        <dbReference type="ARBA" id="ARBA00023201"/>
    </source>
</evidence>
<keyword evidence="9" id="KW-0406">Ion transport</keyword>
<feature type="transmembrane region" description="Helical" evidence="14">
    <location>
        <begin position="345"/>
        <end position="369"/>
    </location>
</feature>
<feature type="transmembrane region" description="Helical" evidence="14">
    <location>
        <begin position="568"/>
        <end position="587"/>
    </location>
</feature>
<feature type="transmembrane region" description="Helical" evidence="14">
    <location>
        <begin position="6"/>
        <end position="23"/>
    </location>
</feature>
<keyword evidence="8" id="KW-0915">Sodium</keyword>
<comment type="catalytic activity">
    <reaction evidence="12">
        <text>L-proline(in) + Na(+)(in) = L-proline(out) + Na(+)(out)</text>
        <dbReference type="Rhea" id="RHEA:28967"/>
        <dbReference type="ChEBI" id="CHEBI:29101"/>
        <dbReference type="ChEBI" id="CHEBI:60039"/>
    </reaction>
</comment>
<gene>
    <name evidence="15" type="ordered locus">Cyan7822_0649</name>
</gene>
<dbReference type="RefSeq" id="WP_013320795.1">
    <property type="nucleotide sequence ID" value="NC_014501.1"/>
</dbReference>
<dbReference type="InterPro" id="IPR050277">
    <property type="entry name" value="Sodium:Solute_Symporter"/>
</dbReference>
<dbReference type="OrthoDB" id="9810181at2"/>
<evidence type="ECO:0000256" key="2">
    <source>
        <dbReference type="ARBA" id="ARBA00006434"/>
    </source>
</evidence>
<dbReference type="EMBL" id="CP002198">
    <property type="protein sequence ID" value="ADN12685.1"/>
    <property type="molecule type" value="Genomic_DNA"/>
</dbReference>
<feature type="transmembrane region" description="Helical" evidence="14">
    <location>
        <begin position="445"/>
        <end position="469"/>
    </location>
</feature>
<feature type="transmembrane region" description="Helical" evidence="14">
    <location>
        <begin position="122"/>
        <end position="142"/>
    </location>
</feature>
<evidence type="ECO:0000313" key="15">
    <source>
        <dbReference type="EMBL" id="ADN12685.1"/>
    </source>
</evidence>
<accession>E0UAE4</accession>
<dbReference type="STRING" id="497965.Cyan7822_0649"/>
<evidence type="ECO:0000256" key="13">
    <source>
        <dbReference type="RuleBase" id="RU362091"/>
    </source>
</evidence>
<dbReference type="Proteomes" id="UP000008206">
    <property type="component" value="Chromosome"/>
</dbReference>
<feature type="transmembrane region" description="Helical" evidence="14">
    <location>
        <begin position="189"/>
        <end position="207"/>
    </location>
</feature>
<feature type="transmembrane region" description="Helical" evidence="14">
    <location>
        <begin position="540"/>
        <end position="562"/>
    </location>
</feature>
<protein>
    <submittedName>
        <fullName evidence="15">Na+/solute symporter</fullName>
    </submittedName>
</protein>
<dbReference type="AlphaFoldDB" id="E0UAE4"/>
<keyword evidence="4" id="KW-1003">Cell membrane</keyword>
<dbReference type="KEGG" id="cyj:Cyan7822_0649"/>
<evidence type="ECO:0000256" key="4">
    <source>
        <dbReference type="ARBA" id="ARBA00022475"/>
    </source>
</evidence>
<evidence type="ECO:0000256" key="10">
    <source>
        <dbReference type="ARBA" id="ARBA00023136"/>
    </source>
</evidence>
<feature type="transmembrane region" description="Helical" evidence="14">
    <location>
        <begin position="475"/>
        <end position="495"/>
    </location>
</feature>
<dbReference type="PANTHER" id="PTHR48086">
    <property type="entry name" value="SODIUM/PROLINE SYMPORTER-RELATED"/>
    <property type="match status" value="1"/>
</dbReference>
<name>E0UAE4_GLOV7</name>
<dbReference type="InterPro" id="IPR001734">
    <property type="entry name" value="Na/solute_symporter"/>
</dbReference>
<keyword evidence="5 14" id="KW-0812">Transmembrane</keyword>